<evidence type="ECO:0000256" key="4">
    <source>
        <dbReference type="ARBA" id="ARBA00023136"/>
    </source>
</evidence>
<comment type="caution">
    <text evidence="7">The sequence shown here is derived from an EMBL/GenBank/DDBJ whole genome shotgun (WGS) entry which is preliminary data.</text>
</comment>
<dbReference type="AlphaFoldDB" id="A0A8T2N8X8"/>
<comment type="subcellular location">
    <subcellularLocation>
        <location evidence="5">Nucleus inner membrane</location>
        <topology evidence="5">Single-pass type II membrane protein</topology>
    </subcellularLocation>
</comment>
<keyword evidence="3" id="KW-0175">Coiled coil</keyword>
<feature type="domain" description="SUN" evidence="6">
    <location>
        <begin position="226"/>
        <end position="327"/>
    </location>
</feature>
<dbReference type="InterPro" id="IPR045119">
    <property type="entry name" value="SUN1-5"/>
</dbReference>
<dbReference type="FunFam" id="2.60.120.260:FF:000009">
    <property type="entry name" value="SUN domain-containing protein 1 isoform X1"/>
    <property type="match status" value="1"/>
</dbReference>
<evidence type="ECO:0000259" key="6">
    <source>
        <dbReference type="PROSITE" id="PS51469"/>
    </source>
</evidence>
<organism evidence="7 8">
    <name type="scientific">Albula glossodonta</name>
    <name type="common">roundjaw bonefish</name>
    <dbReference type="NCBI Taxonomy" id="121402"/>
    <lineage>
        <taxon>Eukaryota</taxon>
        <taxon>Metazoa</taxon>
        <taxon>Chordata</taxon>
        <taxon>Craniata</taxon>
        <taxon>Vertebrata</taxon>
        <taxon>Euteleostomi</taxon>
        <taxon>Actinopterygii</taxon>
        <taxon>Neopterygii</taxon>
        <taxon>Teleostei</taxon>
        <taxon>Albuliformes</taxon>
        <taxon>Albulidae</taxon>
        <taxon>Albula</taxon>
    </lineage>
</organism>
<reference evidence="7" key="1">
    <citation type="thesis" date="2021" institute="BYU ScholarsArchive" country="Provo, UT, USA">
        <title>Applications of and Algorithms for Genome Assembly and Genomic Analyses with an Emphasis on Marine Teleosts.</title>
        <authorList>
            <person name="Pickett B.D."/>
        </authorList>
    </citation>
    <scope>NUCLEOTIDE SEQUENCE</scope>
    <source>
        <strain evidence="7">HI-2016</strain>
    </source>
</reference>
<dbReference type="Proteomes" id="UP000824540">
    <property type="component" value="Unassembled WGS sequence"/>
</dbReference>
<keyword evidence="8" id="KW-1185">Reference proteome</keyword>
<evidence type="ECO:0000256" key="2">
    <source>
        <dbReference type="ARBA" id="ARBA00022989"/>
    </source>
</evidence>
<dbReference type="Gene3D" id="2.60.120.260">
    <property type="entry name" value="Galactose-binding domain-like"/>
    <property type="match status" value="1"/>
</dbReference>
<name>A0A8T2N8X8_9TELE</name>
<evidence type="ECO:0000313" key="8">
    <source>
        <dbReference type="Proteomes" id="UP000824540"/>
    </source>
</evidence>
<dbReference type="PANTHER" id="PTHR12911:SF23">
    <property type="entry name" value="SUN DOMAIN-CONTAINING PROTEIN 1"/>
    <property type="match status" value="1"/>
</dbReference>
<dbReference type="GO" id="GO:0043495">
    <property type="term" value="F:protein-membrane adaptor activity"/>
    <property type="evidence" value="ECO:0007669"/>
    <property type="project" value="TreeGrafter"/>
</dbReference>
<evidence type="ECO:0000313" key="7">
    <source>
        <dbReference type="EMBL" id="KAG9334122.1"/>
    </source>
</evidence>
<evidence type="ECO:0000256" key="3">
    <source>
        <dbReference type="ARBA" id="ARBA00023054"/>
    </source>
</evidence>
<dbReference type="GO" id="GO:0005637">
    <property type="term" value="C:nuclear inner membrane"/>
    <property type="evidence" value="ECO:0007669"/>
    <property type="project" value="UniProtKB-SubCell"/>
</dbReference>
<proteinExistence type="predicted"/>
<dbReference type="PANTHER" id="PTHR12911">
    <property type="entry name" value="SAD1/UNC-84-LIKE PROTEIN-RELATED"/>
    <property type="match status" value="1"/>
</dbReference>
<accession>A0A8T2N8X8</accession>
<evidence type="ECO:0000256" key="5">
    <source>
        <dbReference type="ARBA" id="ARBA00037816"/>
    </source>
</evidence>
<dbReference type="OrthoDB" id="342281at2759"/>
<keyword evidence="4" id="KW-0472">Membrane</keyword>
<protein>
    <recommendedName>
        <fullName evidence="6">SUN domain-containing protein</fullName>
    </recommendedName>
</protein>
<dbReference type="InterPro" id="IPR012919">
    <property type="entry name" value="SUN_dom"/>
</dbReference>
<dbReference type="EMBL" id="JAFBMS010000162">
    <property type="protein sequence ID" value="KAG9334122.1"/>
    <property type="molecule type" value="Genomic_DNA"/>
</dbReference>
<keyword evidence="1" id="KW-0812">Transmembrane</keyword>
<gene>
    <name evidence="7" type="ORF">JZ751_009092</name>
</gene>
<sequence>MSTCLSFVYAHNPKPTAQSQQQFVVQQQGYDSRLAELEAMLQGLAAKTEVHCVVGVDTESHSALLGQVQKLEAELGRIRQDLQGVIGCQGRCERLDSLQDMVSAQASEQVRRELRALFYGHAQMEEGEAGELPEPLLPWLSAQFVRGADLQATLASLERGILGNLTLWLEQSREPPCTETLTQTIAHTTQAAGMSEEHVQLIVKNALRVYSQDRTGMVDYALESGGGSILSTRCSETFETKTALVSLFGIPLWYFTQSPRVVIQPDVYPGNCWAFKGSQGYLVIRLSLRVHISAFSLEHIPKSLSPTGNISSAPRQFAVYVSPAHFC</sequence>
<dbReference type="GO" id="GO:0034993">
    <property type="term" value="C:meiotic nuclear membrane microtubule tethering complex"/>
    <property type="evidence" value="ECO:0007669"/>
    <property type="project" value="TreeGrafter"/>
</dbReference>
<keyword evidence="2" id="KW-1133">Transmembrane helix</keyword>
<dbReference type="PROSITE" id="PS51469">
    <property type="entry name" value="SUN"/>
    <property type="match status" value="1"/>
</dbReference>
<dbReference type="Pfam" id="PF07738">
    <property type="entry name" value="Sad1_UNC"/>
    <property type="match status" value="1"/>
</dbReference>
<evidence type="ECO:0000256" key="1">
    <source>
        <dbReference type="ARBA" id="ARBA00022692"/>
    </source>
</evidence>